<proteinExistence type="predicted"/>
<feature type="coiled-coil region" evidence="1">
    <location>
        <begin position="34"/>
        <end position="63"/>
    </location>
</feature>
<dbReference type="Proteomes" id="UP000271087">
    <property type="component" value="Unassembled WGS sequence"/>
</dbReference>
<evidence type="ECO:0000256" key="1">
    <source>
        <dbReference type="SAM" id="Coils"/>
    </source>
</evidence>
<evidence type="ECO:0000313" key="4">
    <source>
        <dbReference type="WBParaSite" id="nOo.2.0.1.t12898-RA"/>
    </source>
</evidence>
<reference evidence="4" key="1">
    <citation type="submission" date="2016-06" db="UniProtKB">
        <authorList>
            <consortium name="WormBaseParasite"/>
        </authorList>
    </citation>
    <scope>IDENTIFICATION</scope>
</reference>
<keyword evidence="3" id="KW-1185">Reference proteome</keyword>
<gene>
    <name evidence="2" type="ORF">NOO_LOCUS12898</name>
</gene>
<evidence type="ECO:0000313" key="3">
    <source>
        <dbReference type="Proteomes" id="UP000271087"/>
    </source>
</evidence>
<accession>A0A182EXJ5</accession>
<dbReference type="STRING" id="42157.A0A182EXJ5"/>
<name>A0A182EXJ5_ONCOC</name>
<organism evidence="4">
    <name type="scientific">Onchocerca ochengi</name>
    <name type="common">Filarial nematode worm</name>
    <dbReference type="NCBI Taxonomy" id="42157"/>
    <lineage>
        <taxon>Eukaryota</taxon>
        <taxon>Metazoa</taxon>
        <taxon>Ecdysozoa</taxon>
        <taxon>Nematoda</taxon>
        <taxon>Chromadorea</taxon>
        <taxon>Rhabditida</taxon>
        <taxon>Spirurina</taxon>
        <taxon>Spiruromorpha</taxon>
        <taxon>Filarioidea</taxon>
        <taxon>Onchocercidae</taxon>
        <taxon>Onchocerca</taxon>
    </lineage>
</organism>
<dbReference type="AlphaFoldDB" id="A0A182EXJ5"/>
<dbReference type="EMBL" id="UYRW01012455">
    <property type="protein sequence ID" value="VDN00239.1"/>
    <property type="molecule type" value="Genomic_DNA"/>
</dbReference>
<dbReference type="WBParaSite" id="nOo.2.0.1.t12898-RA">
    <property type="protein sequence ID" value="nOo.2.0.1.t12898-RA"/>
    <property type="gene ID" value="nOo.2.0.1.g12898"/>
</dbReference>
<protein>
    <submittedName>
        <fullName evidence="4">IBB domain-containing protein</fullName>
    </submittedName>
</protein>
<sequence>MPGRIGSRGYRRNGTVRQRRSIANQIEEERTAANERKRQRMAKMRAEQRAAKLEEARLRVRQSSSFESTCPHWNYEGSMPLLQGSEIQRRSERNVLRCCKLKLPRFEEPPEPLKTLLAGYTAESKRFLSKIRKHNSCFQVISFGAEIVTTQFMPTFKVKGQIYHKAGSLIPLPD</sequence>
<keyword evidence="1" id="KW-0175">Coiled coil</keyword>
<dbReference type="PANTHER" id="PTHR45786:SF74">
    <property type="entry name" value="ATP-DEPENDENT DNA HELICASE"/>
    <property type="match status" value="1"/>
</dbReference>
<reference evidence="2 3" key="2">
    <citation type="submission" date="2018-08" db="EMBL/GenBank/DDBJ databases">
        <authorList>
            <person name="Laetsch R D."/>
            <person name="Stevens L."/>
            <person name="Kumar S."/>
            <person name="Blaxter L. M."/>
        </authorList>
    </citation>
    <scope>NUCLEOTIDE SEQUENCE [LARGE SCALE GENOMIC DNA]</scope>
</reference>
<dbReference type="OrthoDB" id="10051381at2759"/>
<evidence type="ECO:0000313" key="2">
    <source>
        <dbReference type="EMBL" id="VDN00239.1"/>
    </source>
</evidence>
<dbReference type="PANTHER" id="PTHR45786">
    <property type="entry name" value="DNA BINDING PROTEIN-LIKE"/>
    <property type="match status" value="1"/>
</dbReference>